<evidence type="ECO:0000313" key="2">
    <source>
        <dbReference type="Proteomes" id="UP000295292"/>
    </source>
</evidence>
<organism evidence="1 2">
    <name type="scientific">Sphingobacterium yanglingense</name>
    <dbReference type="NCBI Taxonomy" id="1437280"/>
    <lineage>
        <taxon>Bacteria</taxon>
        <taxon>Pseudomonadati</taxon>
        <taxon>Bacteroidota</taxon>
        <taxon>Sphingobacteriia</taxon>
        <taxon>Sphingobacteriales</taxon>
        <taxon>Sphingobacteriaceae</taxon>
        <taxon>Sphingobacterium</taxon>
    </lineage>
</organism>
<dbReference type="Proteomes" id="UP000295292">
    <property type="component" value="Unassembled WGS sequence"/>
</dbReference>
<proteinExistence type="predicted"/>
<dbReference type="AlphaFoldDB" id="A0A4R6WIW6"/>
<keyword evidence="2" id="KW-1185">Reference proteome</keyword>
<evidence type="ECO:0000313" key="1">
    <source>
        <dbReference type="EMBL" id="TDQ78311.1"/>
    </source>
</evidence>
<accession>A0A4R6WIW6</accession>
<reference evidence="1 2" key="1">
    <citation type="submission" date="2019-03" db="EMBL/GenBank/DDBJ databases">
        <title>Genomic Encyclopedia of Archaeal and Bacterial Type Strains, Phase II (KMG-II): from individual species to whole genera.</title>
        <authorList>
            <person name="Goeker M."/>
        </authorList>
    </citation>
    <scope>NUCLEOTIDE SEQUENCE [LARGE SCALE GENOMIC DNA]</scope>
    <source>
        <strain evidence="1 2">DSM 28353</strain>
    </source>
</reference>
<sequence length="250" mass="29590">MESFHINHPIRDDTLNLDICPMYPTFFKISLRPLLLTIFILFSYDSQSQIVKDDLIVFIGEKISLERDTNDKMFGIDTIINGQDTIFSGWQKLGYKYEAKYKVLDKIHGHYDKDTIDFVLYDHEGNPEVAEHNTVMLFVSKVDGVLYHQKYQYFPMYITTEGRWASPYSVQDYNHAYKYSITVKPEIIPFKDEVYFSVIHLHPDKIAKIYSPQYFEIRDRKAYTRYGNYPDDLLKLKLQTVLKARGIYLE</sequence>
<gene>
    <name evidence="1" type="ORF">CLV99_2293</name>
</gene>
<name>A0A4R6WIW6_9SPHI</name>
<protein>
    <submittedName>
        <fullName evidence="1">Uncharacterized protein</fullName>
    </submittedName>
</protein>
<comment type="caution">
    <text evidence="1">The sequence shown here is derived from an EMBL/GenBank/DDBJ whole genome shotgun (WGS) entry which is preliminary data.</text>
</comment>
<dbReference type="EMBL" id="SNYV01000013">
    <property type="protein sequence ID" value="TDQ78311.1"/>
    <property type="molecule type" value="Genomic_DNA"/>
</dbReference>